<evidence type="ECO:0000313" key="2">
    <source>
        <dbReference type="Proteomes" id="UP000031443"/>
    </source>
</evidence>
<reference evidence="2" key="1">
    <citation type="journal article" date="2013" name="Nat. Genet.">
        <title>The draft genomes of soft-shell turtle and green sea turtle yield insights into the development and evolution of the turtle-specific body plan.</title>
        <authorList>
            <person name="Wang Z."/>
            <person name="Pascual-Anaya J."/>
            <person name="Zadissa A."/>
            <person name="Li W."/>
            <person name="Niimura Y."/>
            <person name="Huang Z."/>
            <person name="Li C."/>
            <person name="White S."/>
            <person name="Xiong Z."/>
            <person name="Fang D."/>
            <person name="Wang B."/>
            <person name="Ming Y."/>
            <person name="Chen Y."/>
            <person name="Zheng Y."/>
            <person name="Kuraku S."/>
            <person name="Pignatelli M."/>
            <person name="Herrero J."/>
            <person name="Beal K."/>
            <person name="Nozawa M."/>
            <person name="Li Q."/>
            <person name="Wang J."/>
            <person name="Zhang H."/>
            <person name="Yu L."/>
            <person name="Shigenobu S."/>
            <person name="Wang J."/>
            <person name="Liu J."/>
            <person name="Flicek P."/>
            <person name="Searle S."/>
            <person name="Wang J."/>
            <person name="Kuratani S."/>
            <person name="Yin Y."/>
            <person name="Aken B."/>
            <person name="Zhang G."/>
            <person name="Irie N."/>
        </authorList>
    </citation>
    <scope>NUCLEOTIDE SEQUENCE [LARGE SCALE GENOMIC DNA]</scope>
</reference>
<evidence type="ECO:0000313" key="1">
    <source>
        <dbReference type="EMBL" id="EMP31137.1"/>
    </source>
</evidence>
<proteinExistence type="predicted"/>
<organism evidence="1 2">
    <name type="scientific">Chelonia mydas</name>
    <name type="common">Green sea-turtle</name>
    <name type="synonym">Chelonia agassizi</name>
    <dbReference type="NCBI Taxonomy" id="8469"/>
    <lineage>
        <taxon>Eukaryota</taxon>
        <taxon>Metazoa</taxon>
        <taxon>Chordata</taxon>
        <taxon>Craniata</taxon>
        <taxon>Vertebrata</taxon>
        <taxon>Euteleostomi</taxon>
        <taxon>Archelosauria</taxon>
        <taxon>Testudinata</taxon>
        <taxon>Testudines</taxon>
        <taxon>Cryptodira</taxon>
        <taxon>Durocryptodira</taxon>
        <taxon>Americhelydia</taxon>
        <taxon>Chelonioidea</taxon>
        <taxon>Cheloniidae</taxon>
        <taxon>Chelonia</taxon>
    </lineage>
</organism>
<sequence>MHHGTCSSIDENGGTKQLNYNSKISDKFLETIHLQKLSIANSIELNNDVNGKTLTNIHAWPQIGDADRCMEGTAGGTAVLEELPVWGAAPGPLPHVLLLSPLQFPVQPGSSVDICIR</sequence>
<dbReference type="EMBL" id="KB546685">
    <property type="protein sequence ID" value="EMP31137.1"/>
    <property type="molecule type" value="Genomic_DNA"/>
</dbReference>
<keyword evidence="2" id="KW-1185">Reference proteome</keyword>
<dbReference type="AlphaFoldDB" id="M7BSM8"/>
<dbReference type="Proteomes" id="UP000031443">
    <property type="component" value="Unassembled WGS sequence"/>
</dbReference>
<protein>
    <submittedName>
        <fullName evidence="1">Uncharacterized protein</fullName>
    </submittedName>
</protein>
<gene>
    <name evidence="1" type="ORF">UY3_11721</name>
</gene>
<name>M7BSM8_CHEMY</name>
<accession>M7BSM8</accession>